<dbReference type="AlphaFoldDB" id="A0A6J4TGN7"/>
<reference evidence="2" key="1">
    <citation type="submission" date="2020-02" db="EMBL/GenBank/DDBJ databases">
        <authorList>
            <person name="Meier V. D."/>
        </authorList>
    </citation>
    <scope>NUCLEOTIDE SEQUENCE</scope>
    <source>
        <strain evidence="2">AVDCRST_MAG31</strain>
    </source>
</reference>
<protein>
    <submittedName>
        <fullName evidence="2">Uncharacterized protein</fullName>
    </submittedName>
</protein>
<name>A0A6J4TGN7_9SPHN</name>
<proteinExistence type="predicted"/>
<evidence type="ECO:0000256" key="1">
    <source>
        <dbReference type="SAM" id="MobiDB-lite"/>
    </source>
</evidence>
<accession>A0A6J4TGN7</accession>
<dbReference type="EMBL" id="CADCWA010000121">
    <property type="protein sequence ID" value="CAA9522111.1"/>
    <property type="molecule type" value="Genomic_DNA"/>
</dbReference>
<sequence>MLGAPGLSQHTRPPNERALGGVAAGPARGVEGWPDSGCHVAQPTAGRPARARRHPSEADSAQSTRPRLADKAGCCPTLRLPLTIEDAR</sequence>
<organism evidence="2">
    <name type="scientific">uncultured Sphingomonas sp</name>
    <dbReference type="NCBI Taxonomy" id="158754"/>
    <lineage>
        <taxon>Bacteria</taxon>
        <taxon>Pseudomonadati</taxon>
        <taxon>Pseudomonadota</taxon>
        <taxon>Alphaproteobacteria</taxon>
        <taxon>Sphingomonadales</taxon>
        <taxon>Sphingomonadaceae</taxon>
        <taxon>Sphingomonas</taxon>
        <taxon>environmental samples</taxon>
    </lineage>
</organism>
<gene>
    <name evidence="2" type="ORF">AVDCRST_MAG31-1604</name>
</gene>
<feature type="region of interest" description="Disordered" evidence="1">
    <location>
        <begin position="1"/>
        <end position="72"/>
    </location>
</feature>
<evidence type="ECO:0000313" key="2">
    <source>
        <dbReference type="EMBL" id="CAA9522111.1"/>
    </source>
</evidence>